<dbReference type="InterPro" id="IPR051533">
    <property type="entry name" value="WaaL-like"/>
</dbReference>
<feature type="transmembrane region" description="Helical" evidence="5">
    <location>
        <begin position="179"/>
        <end position="197"/>
    </location>
</feature>
<keyword evidence="4 5" id="KW-0472">Membrane</keyword>
<dbReference type="PANTHER" id="PTHR37422:SF13">
    <property type="entry name" value="LIPOPOLYSACCHARIDE BIOSYNTHESIS PROTEIN PA4999-RELATED"/>
    <property type="match status" value="1"/>
</dbReference>
<feature type="transmembrane region" description="Helical" evidence="5">
    <location>
        <begin position="17"/>
        <end position="36"/>
    </location>
</feature>
<protein>
    <submittedName>
        <fullName evidence="7">O-antigen ligase domain-containing protein</fullName>
    </submittedName>
</protein>
<evidence type="ECO:0000313" key="7">
    <source>
        <dbReference type="EMBL" id="TXI28827.1"/>
    </source>
</evidence>
<feature type="domain" description="O-antigen ligase-related" evidence="6">
    <location>
        <begin position="213"/>
        <end position="339"/>
    </location>
</feature>
<feature type="transmembrane region" description="Helical" evidence="5">
    <location>
        <begin position="357"/>
        <end position="378"/>
    </location>
</feature>
<sequence length="409" mass="46324">MLLDRIKVKDRSQWREVLFALLALGFFVQLAGLIFNHDGSRYATQCYLLLFVPALLYFLTGGMRHVLWQQLPILLLALLLSWVLLVGGFHPGSNKSFLVWGKLVLLIALYLFAVASLVRSKRHLSWVLGGALAVAVLFAWWTLVYQYGVLGKPYTYPEARQFRLSELGWHGLADLDHPIVAGLYYGVFAVVLCWFFVSFPVRIWQGALLAVGMIGLLLYVLFTFSRGAWFSLAGATFLLLLLVPNRKSFSLMGLGGIALVLLALFFWPEIQAERSVGLNNREPIWTSWISRLPEFWLFGSGGGADFYFRFPGGYEVFHAHSLYLQLWYEFGIVGFLLFVGLLLSLLHKAWQCREQPLARLGAALLAFAMIAMVSDIYAVFHRPSPYWVVFWLPVGILLGVQKRQQADFG</sequence>
<feature type="transmembrane region" description="Helical" evidence="5">
    <location>
        <begin position="204"/>
        <end position="222"/>
    </location>
</feature>
<name>A0A5C7VT83_AQUAC</name>
<comment type="caution">
    <text evidence="7">The sequence shown here is derived from an EMBL/GenBank/DDBJ whole genome shotgun (WGS) entry which is preliminary data.</text>
</comment>
<evidence type="ECO:0000313" key="8">
    <source>
        <dbReference type="Proteomes" id="UP000321110"/>
    </source>
</evidence>
<accession>A0A5C7VT83</accession>
<feature type="transmembrane region" description="Helical" evidence="5">
    <location>
        <begin position="97"/>
        <end position="117"/>
    </location>
</feature>
<comment type="subcellular location">
    <subcellularLocation>
        <location evidence="1">Membrane</location>
        <topology evidence="1">Multi-pass membrane protein</topology>
    </subcellularLocation>
</comment>
<reference evidence="7 8" key="1">
    <citation type="submission" date="2018-09" db="EMBL/GenBank/DDBJ databases">
        <title>Metagenome Assembled Genomes from an Advanced Water Purification Facility.</title>
        <authorList>
            <person name="Stamps B.W."/>
            <person name="Spear J.R."/>
        </authorList>
    </citation>
    <scope>NUCLEOTIDE SEQUENCE [LARGE SCALE GENOMIC DNA]</scope>
    <source>
        <strain evidence="7">Bin_52_1</strain>
    </source>
</reference>
<keyword evidence="3 5" id="KW-1133">Transmembrane helix</keyword>
<feature type="transmembrane region" description="Helical" evidence="5">
    <location>
        <begin position="251"/>
        <end position="268"/>
    </location>
</feature>
<feature type="transmembrane region" description="Helical" evidence="5">
    <location>
        <begin position="384"/>
        <end position="400"/>
    </location>
</feature>
<keyword evidence="7" id="KW-0436">Ligase</keyword>
<dbReference type="Pfam" id="PF04932">
    <property type="entry name" value="Wzy_C"/>
    <property type="match status" value="1"/>
</dbReference>
<dbReference type="PANTHER" id="PTHR37422">
    <property type="entry name" value="TEICHURONIC ACID BIOSYNTHESIS PROTEIN TUAE"/>
    <property type="match status" value="1"/>
</dbReference>
<dbReference type="Proteomes" id="UP000321110">
    <property type="component" value="Unassembled WGS sequence"/>
</dbReference>
<dbReference type="EMBL" id="SSFO01000264">
    <property type="protein sequence ID" value="TXI28827.1"/>
    <property type="molecule type" value="Genomic_DNA"/>
</dbReference>
<gene>
    <name evidence="7" type="ORF">E6Q69_15715</name>
</gene>
<dbReference type="GO" id="GO:0016874">
    <property type="term" value="F:ligase activity"/>
    <property type="evidence" value="ECO:0007669"/>
    <property type="project" value="UniProtKB-KW"/>
</dbReference>
<evidence type="ECO:0000256" key="2">
    <source>
        <dbReference type="ARBA" id="ARBA00022692"/>
    </source>
</evidence>
<keyword evidence="2 5" id="KW-0812">Transmembrane</keyword>
<feature type="transmembrane region" description="Helical" evidence="5">
    <location>
        <begin position="124"/>
        <end position="143"/>
    </location>
</feature>
<feature type="transmembrane region" description="Helical" evidence="5">
    <location>
        <begin position="71"/>
        <end position="91"/>
    </location>
</feature>
<evidence type="ECO:0000256" key="3">
    <source>
        <dbReference type="ARBA" id="ARBA00022989"/>
    </source>
</evidence>
<evidence type="ECO:0000259" key="6">
    <source>
        <dbReference type="Pfam" id="PF04932"/>
    </source>
</evidence>
<feature type="transmembrane region" description="Helical" evidence="5">
    <location>
        <begin position="326"/>
        <end position="345"/>
    </location>
</feature>
<dbReference type="GO" id="GO:0016020">
    <property type="term" value="C:membrane"/>
    <property type="evidence" value="ECO:0007669"/>
    <property type="project" value="UniProtKB-SubCell"/>
</dbReference>
<feature type="transmembrane region" description="Helical" evidence="5">
    <location>
        <begin position="42"/>
        <end position="59"/>
    </location>
</feature>
<organism evidence="7 8">
    <name type="scientific">Aquipseudomonas alcaligenes</name>
    <name type="common">Pseudomonas alcaligenes</name>
    <dbReference type="NCBI Taxonomy" id="43263"/>
    <lineage>
        <taxon>Bacteria</taxon>
        <taxon>Pseudomonadati</taxon>
        <taxon>Pseudomonadota</taxon>
        <taxon>Gammaproteobacteria</taxon>
        <taxon>Pseudomonadales</taxon>
        <taxon>Pseudomonadaceae</taxon>
        <taxon>Aquipseudomonas</taxon>
    </lineage>
</organism>
<proteinExistence type="predicted"/>
<evidence type="ECO:0000256" key="4">
    <source>
        <dbReference type="ARBA" id="ARBA00023136"/>
    </source>
</evidence>
<evidence type="ECO:0000256" key="1">
    <source>
        <dbReference type="ARBA" id="ARBA00004141"/>
    </source>
</evidence>
<dbReference type="InterPro" id="IPR007016">
    <property type="entry name" value="O-antigen_ligase-rel_domated"/>
</dbReference>
<dbReference type="AlphaFoldDB" id="A0A5C7VT83"/>
<evidence type="ECO:0000256" key="5">
    <source>
        <dbReference type="SAM" id="Phobius"/>
    </source>
</evidence>